<evidence type="ECO:0000256" key="1">
    <source>
        <dbReference type="SAM" id="Phobius"/>
    </source>
</evidence>
<protein>
    <submittedName>
        <fullName evidence="2">Putative membrane protein</fullName>
    </submittedName>
</protein>
<keyword evidence="1" id="KW-0812">Transmembrane</keyword>
<evidence type="ECO:0000313" key="2">
    <source>
        <dbReference type="EMBL" id="PTN07383.1"/>
    </source>
</evidence>
<dbReference type="PANTHER" id="PTHR39419">
    <property type="entry name" value="SLL0814 PROTEIN"/>
    <property type="match status" value="1"/>
</dbReference>
<feature type="transmembrane region" description="Helical" evidence="1">
    <location>
        <begin position="99"/>
        <end position="121"/>
    </location>
</feature>
<dbReference type="Proteomes" id="UP000243525">
    <property type="component" value="Unassembled WGS sequence"/>
</dbReference>
<dbReference type="PANTHER" id="PTHR39419:SF1">
    <property type="entry name" value="SLL0814 PROTEIN"/>
    <property type="match status" value="1"/>
</dbReference>
<feature type="transmembrane region" description="Helical" evidence="1">
    <location>
        <begin position="192"/>
        <end position="211"/>
    </location>
</feature>
<keyword evidence="3" id="KW-1185">Reference proteome</keyword>
<organism evidence="2 3">
    <name type="scientific">Mangrovibacterium marinum</name>
    <dbReference type="NCBI Taxonomy" id="1639118"/>
    <lineage>
        <taxon>Bacteria</taxon>
        <taxon>Pseudomonadati</taxon>
        <taxon>Bacteroidota</taxon>
        <taxon>Bacteroidia</taxon>
        <taxon>Marinilabiliales</taxon>
        <taxon>Prolixibacteraceae</taxon>
        <taxon>Mangrovibacterium</taxon>
    </lineage>
</organism>
<gene>
    <name evidence="2" type="ORF">C8N47_11836</name>
</gene>
<keyword evidence="1" id="KW-0472">Membrane</keyword>
<dbReference type="InterPro" id="IPR007354">
    <property type="entry name" value="CruF-like"/>
</dbReference>
<comment type="caution">
    <text evidence="2">The sequence shown here is derived from an EMBL/GenBank/DDBJ whole genome shotgun (WGS) entry which is preliminary data.</text>
</comment>
<dbReference type="EMBL" id="QAAD01000018">
    <property type="protein sequence ID" value="PTN07383.1"/>
    <property type="molecule type" value="Genomic_DNA"/>
</dbReference>
<dbReference type="Pfam" id="PF04240">
    <property type="entry name" value="Caroten_synth"/>
    <property type="match status" value="1"/>
</dbReference>
<feature type="transmembrane region" description="Helical" evidence="1">
    <location>
        <begin position="128"/>
        <end position="150"/>
    </location>
</feature>
<sequence>MIKASKLLWPVRIGLAILYLVGIVGFSFPQTEGLFKQLSAWNLFLSFGVLVLFHQPRNARVYGCLLLVAVAAFVAELIGTQTGYLFGSYTYGPVLGLKLWQTPLLIGVNWLVLCYGIYVALSAFNLKWWMSVIGGLLMVAFDLLMEPVAVRLDMWTWENGQIPLRNYIDWFWLSVLFLSAMKFARLNIRNPLAVWIVVWQLIFFAGLNISLNLL</sequence>
<accession>A0A2T5BYS5</accession>
<keyword evidence="1" id="KW-1133">Transmembrane helix</keyword>
<name>A0A2T5BYS5_9BACT</name>
<proteinExistence type="predicted"/>
<feature type="transmembrane region" description="Helical" evidence="1">
    <location>
        <begin position="65"/>
        <end position="87"/>
    </location>
</feature>
<dbReference type="RefSeq" id="WP_107823339.1">
    <property type="nucleotide sequence ID" value="NZ_OY782574.1"/>
</dbReference>
<dbReference type="OrthoDB" id="9811293at2"/>
<feature type="transmembrane region" description="Helical" evidence="1">
    <location>
        <begin position="34"/>
        <end position="53"/>
    </location>
</feature>
<evidence type="ECO:0000313" key="3">
    <source>
        <dbReference type="Proteomes" id="UP000243525"/>
    </source>
</evidence>
<reference evidence="2 3" key="1">
    <citation type="submission" date="2018-04" db="EMBL/GenBank/DDBJ databases">
        <title>Genomic Encyclopedia of Archaeal and Bacterial Type Strains, Phase II (KMG-II): from individual species to whole genera.</title>
        <authorList>
            <person name="Goeker M."/>
        </authorList>
    </citation>
    <scope>NUCLEOTIDE SEQUENCE [LARGE SCALE GENOMIC DNA]</scope>
    <source>
        <strain evidence="2 3">DSM 28823</strain>
    </source>
</reference>
<dbReference type="AlphaFoldDB" id="A0A2T5BYS5"/>
<feature type="transmembrane region" description="Helical" evidence="1">
    <location>
        <begin position="7"/>
        <end position="28"/>
    </location>
</feature>